<evidence type="ECO:0000256" key="3">
    <source>
        <dbReference type="ARBA" id="ARBA00022801"/>
    </source>
</evidence>
<keyword evidence="1 5" id="KW-0963">Cytoplasm</keyword>
<evidence type="ECO:0000259" key="8">
    <source>
        <dbReference type="Pfam" id="PF13742"/>
    </source>
</evidence>
<proteinExistence type="inferred from homology"/>
<evidence type="ECO:0000256" key="5">
    <source>
        <dbReference type="HAMAP-Rule" id="MF_00378"/>
    </source>
</evidence>
<dbReference type="NCBIfam" id="TIGR00237">
    <property type="entry name" value="xseA"/>
    <property type="match status" value="1"/>
</dbReference>
<accession>A0ABY3X1B3</accession>
<sequence length="457" mass="51062">MFNGTIGSVTQDPNAQSVYSVTSLNLAIKDQLEGSFFYCLVEGEVSNAAFPQSGHIYFNLKDDGAVIKAVIWRSQAMMYRALIGSGQKVRVSGKITVYAPRGEYQLIVSRVEEAGKGDLYLEFEALKKRLEADGLFDGALKKPIPKHPQKIGIITSNTAAALQDVLNVFTTHRPDIPLILYETKVQGAQAGEEIAAAIVKANQEAQVDLLLLVRGGGSIEDLWAFNEEIVARAIFESQIPIITGVGHETDTTIADFVADLRAPTPSMAAKYSSQSRDELYQLLSEFEERLLNLMRIKYEGTQRKLTALLHRLQVKEPKLQMQTFQSELKALQGRLRETLTLKITHTTFQIKSLQARLDIRLLQTKIEKRQEQLLQLQQRLESSMLYKQKKWEQLVLQQIERLHLLSPLHTLLRGYSMTSNDAGAVIKSVSQVSVNDELKVQVADGAIAVKVTDITLL</sequence>
<evidence type="ECO:0000256" key="1">
    <source>
        <dbReference type="ARBA" id="ARBA00022490"/>
    </source>
</evidence>
<comment type="subcellular location">
    <subcellularLocation>
        <location evidence="5 6">Cytoplasm</location>
    </subcellularLocation>
</comment>
<dbReference type="CDD" id="cd04489">
    <property type="entry name" value="ExoVII_LU_OBF"/>
    <property type="match status" value="1"/>
</dbReference>
<evidence type="ECO:0000259" key="7">
    <source>
        <dbReference type="Pfam" id="PF02601"/>
    </source>
</evidence>
<feature type="domain" description="Exonuclease VII large subunit C-terminal" evidence="7">
    <location>
        <begin position="135"/>
        <end position="449"/>
    </location>
</feature>
<dbReference type="InterPro" id="IPR025824">
    <property type="entry name" value="OB-fold_nuc-bd_dom"/>
</dbReference>
<keyword evidence="3 5" id="KW-0378">Hydrolase</keyword>
<dbReference type="PANTHER" id="PTHR30008">
    <property type="entry name" value="EXODEOXYRIBONUCLEASE 7 LARGE SUBUNIT"/>
    <property type="match status" value="1"/>
</dbReference>
<feature type="domain" description="OB-fold nucleic acid binding" evidence="8">
    <location>
        <begin position="19"/>
        <end position="111"/>
    </location>
</feature>
<keyword evidence="4 5" id="KW-0269">Exonuclease</keyword>
<evidence type="ECO:0000313" key="9">
    <source>
        <dbReference type="EMBL" id="UNM96669.1"/>
    </source>
</evidence>
<keyword evidence="2 5" id="KW-0540">Nuclease</keyword>
<dbReference type="InterPro" id="IPR003753">
    <property type="entry name" value="Exonuc_VII_L"/>
</dbReference>
<dbReference type="Pfam" id="PF02601">
    <property type="entry name" value="Exonuc_VII_L"/>
    <property type="match status" value="1"/>
</dbReference>
<comment type="function">
    <text evidence="5">Bidirectionally degrades single-stranded DNA into large acid-insoluble oligonucleotides, which are then degraded further into small acid-soluble oligonucleotides.</text>
</comment>
<gene>
    <name evidence="5 9" type="primary">xseA</name>
    <name evidence="9" type="ORF">MMG00_02045</name>
</gene>
<evidence type="ECO:0000256" key="2">
    <source>
        <dbReference type="ARBA" id="ARBA00022722"/>
    </source>
</evidence>
<name>A0ABY3X1B3_9GAMM</name>
<dbReference type="Proteomes" id="UP000829542">
    <property type="component" value="Chromosome"/>
</dbReference>
<evidence type="ECO:0000313" key="10">
    <source>
        <dbReference type="Proteomes" id="UP000829542"/>
    </source>
</evidence>
<comment type="subunit">
    <text evidence="5">Heterooligomer composed of large and small subunits.</text>
</comment>
<protein>
    <recommendedName>
        <fullName evidence="5">Exodeoxyribonuclease 7 large subunit</fullName>
        <ecNumber evidence="5">3.1.11.6</ecNumber>
    </recommendedName>
    <alternativeName>
        <fullName evidence="5">Exodeoxyribonuclease VII large subunit</fullName>
        <shortName evidence="5">Exonuclease VII large subunit</shortName>
    </alternativeName>
</protein>
<reference evidence="9 10" key="1">
    <citation type="submission" date="2022-03" db="EMBL/GenBank/DDBJ databases">
        <title>Ignatzschineria rhizosphaerae HR5S32.</title>
        <authorList>
            <person name="Sun J.Q."/>
            <person name="Feng J.Y."/>
        </authorList>
    </citation>
    <scope>NUCLEOTIDE SEQUENCE [LARGE SCALE GENOMIC DNA]</scope>
    <source>
        <strain evidence="9 10">HR5S32</strain>
    </source>
</reference>
<keyword evidence="10" id="KW-1185">Reference proteome</keyword>
<comment type="catalytic activity">
    <reaction evidence="5 6">
        <text>Exonucleolytic cleavage in either 5'- to 3'- or 3'- to 5'-direction to yield nucleoside 5'-phosphates.</text>
        <dbReference type="EC" id="3.1.11.6"/>
    </reaction>
</comment>
<dbReference type="GO" id="GO:0008855">
    <property type="term" value="F:exodeoxyribonuclease VII activity"/>
    <property type="evidence" value="ECO:0007669"/>
    <property type="project" value="UniProtKB-EC"/>
</dbReference>
<dbReference type="HAMAP" id="MF_00378">
    <property type="entry name" value="Exonuc_7_L"/>
    <property type="match status" value="1"/>
</dbReference>
<dbReference type="EMBL" id="CP093379">
    <property type="protein sequence ID" value="UNM96669.1"/>
    <property type="molecule type" value="Genomic_DNA"/>
</dbReference>
<dbReference type="Pfam" id="PF13742">
    <property type="entry name" value="tRNA_anti_2"/>
    <property type="match status" value="1"/>
</dbReference>
<dbReference type="EC" id="3.1.11.6" evidence="5"/>
<evidence type="ECO:0000256" key="6">
    <source>
        <dbReference type="RuleBase" id="RU004355"/>
    </source>
</evidence>
<evidence type="ECO:0000256" key="4">
    <source>
        <dbReference type="ARBA" id="ARBA00022839"/>
    </source>
</evidence>
<dbReference type="InterPro" id="IPR020579">
    <property type="entry name" value="Exonuc_VII_lsu_C"/>
</dbReference>
<organism evidence="9 10">
    <name type="scientific">Ignatzschineria rhizosphaerae</name>
    <dbReference type="NCBI Taxonomy" id="2923279"/>
    <lineage>
        <taxon>Bacteria</taxon>
        <taxon>Pseudomonadati</taxon>
        <taxon>Pseudomonadota</taxon>
        <taxon>Gammaproteobacteria</taxon>
        <taxon>Cardiobacteriales</taxon>
        <taxon>Ignatzschineriaceae</taxon>
        <taxon>Ignatzschineria</taxon>
    </lineage>
</organism>
<comment type="similarity">
    <text evidence="5 6">Belongs to the XseA family.</text>
</comment>
<dbReference type="RefSeq" id="WP_242150685.1">
    <property type="nucleotide sequence ID" value="NZ_CP093379.1"/>
</dbReference>
<dbReference type="PANTHER" id="PTHR30008:SF0">
    <property type="entry name" value="EXODEOXYRIBONUCLEASE 7 LARGE SUBUNIT"/>
    <property type="match status" value="1"/>
</dbReference>